<dbReference type="GO" id="GO:0042925">
    <property type="term" value="F:benzoate transmembrane transporter activity"/>
    <property type="evidence" value="ECO:0007669"/>
    <property type="project" value="InterPro"/>
</dbReference>
<feature type="transmembrane region" description="Helical" evidence="1">
    <location>
        <begin position="245"/>
        <end position="267"/>
    </location>
</feature>
<keyword evidence="1" id="KW-0812">Transmembrane</keyword>
<evidence type="ECO:0000256" key="1">
    <source>
        <dbReference type="SAM" id="Phobius"/>
    </source>
</evidence>
<comment type="caution">
    <text evidence="2">The sequence shown here is derived from an EMBL/GenBank/DDBJ whole genome shotgun (WGS) entry which is preliminary data.</text>
</comment>
<keyword evidence="1" id="KW-1133">Transmembrane helix</keyword>
<feature type="transmembrane region" description="Helical" evidence="1">
    <location>
        <begin position="91"/>
        <end position="112"/>
    </location>
</feature>
<dbReference type="EMBL" id="NISJ01000005">
    <property type="protein sequence ID" value="OWQ96668.1"/>
    <property type="molecule type" value="Genomic_DNA"/>
</dbReference>
<keyword evidence="3" id="KW-1185">Reference proteome</keyword>
<proteinExistence type="predicted"/>
<feature type="transmembrane region" description="Helical" evidence="1">
    <location>
        <begin position="359"/>
        <end position="380"/>
    </location>
</feature>
<evidence type="ECO:0000313" key="3">
    <source>
        <dbReference type="Proteomes" id="UP000197097"/>
    </source>
</evidence>
<protein>
    <submittedName>
        <fullName evidence="2">Benzoate transporter</fullName>
    </submittedName>
</protein>
<feature type="transmembrane region" description="Helical" evidence="1">
    <location>
        <begin position="319"/>
        <end position="339"/>
    </location>
</feature>
<gene>
    <name evidence="2" type="ORF">CDQ91_11455</name>
</gene>
<dbReference type="AlphaFoldDB" id="A0A246JUG7"/>
<dbReference type="RefSeq" id="WP_088472869.1">
    <property type="nucleotide sequence ID" value="NZ_NISJ01000005.1"/>
</dbReference>
<dbReference type="PANTHER" id="PTHR30199:SF0">
    <property type="entry name" value="INNER MEMBRANE PROTEIN YDCO"/>
    <property type="match status" value="1"/>
</dbReference>
<sequence length="391" mass="40043">MFRLPPINAWSSALIAALIGFGGTIALVVQAMRTLGASVEQTGSAVTALCLGIAVAGAMISLRLRMPVVLAWSTPGAALLAATAPGLSWPVAVGCFLAAALLMVGLGAIPALGRIAERIPASVASAMLAGVLLPFCLGLFRVGTGDPALVALLVGVFVIARQRAPLYALLLVLVAGFILTLARGDVAHLPSGPIFGALLPIWPQFDAQTILSVGVPLFLVTLVSQNLPGIVVLRTAGYVPPAGKLIAGTGMMSVLMAPFGAHAVNLAAITAAICTNDDAHPDRDRRWVVGVIYAGFYLLLALFSPALVRLFLALPPEVIAALTGVALIPALTGAIDAMLSAADERDAAILTFLATGSGLAAFGLGSAFWGLLVGFVALAAKRWLRNARREA</sequence>
<dbReference type="OrthoDB" id="9792424at2"/>
<dbReference type="Proteomes" id="UP000197097">
    <property type="component" value="Unassembled WGS sequence"/>
</dbReference>
<keyword evidence="1" id="KW-0472">Membrane</keyword>
<feature type="transmembrane region" description="Helical" evidence="1">
    <location>
        <begin position="287"/>
        <end position="312"/>
    </location>
</feature>
<dbReference type="GO" id="GO:0005886">
    <property type="term" value="C:plasma membrane"/>
    <property type="evidence" value="ECO:0007669"/>
    <property type="project" value="TreeGrafter"/>
</dbReference>
<feature type="transmembrane region" description="Helical" evidence="1">
    <location>
        <begin position="44"/>
        <end position="62"/>
    </location>
</feature>
<feature type="transmembrane region" description="Helical" evidence="1">
    <location>
        <begin position="211"/>
        <end position="233"/>
    </location>
</feature>
<evidence type="ECO:0000313" key="2">
    <source>
        <dbReference type="EMBL" id="OWQ96668.1"/>
    </source>
</evidence>
<feature type="transmembrane region" description="Helical" evidence="1">
    <location>
        <begin position="164"/>
        <end position="182"/>
    </location>
</feature>
<organism evidence="2 3">
    <name type="scientific">Sphingopyxis witflariensis</name>
    <dbReference type="NCBI Taxonomy" id="173675"/>
    <lineage>
        <taxon>Bacteria</taxon>
        <taxon>Pseudomonadati</taxon>
        <taxon>Pseudomonadota</taxon>
        <taxon>Alphaproteobacteria</taxon>
        <taxon>Sphingomonadales</taxon>
        <taxon>Sphingomonadaceae</taxon>
        <taxon>Sphingopyxis</taxon>
    </lineage>
</organism>
<name>A0A246JUG7_9SPHN</name>
<dbReference type="PANTHER" id="PTHR30199">
    <property type="entry name" value="MFS FAMILY TRANSPORTER, PREDICTED SUBSTRATE BENZOATE"/>
    <property type="match status" value="1"/>
</dbReference>
<dbReference type="Pfam" id="PF03594">
    <property type="entry name" value="BenE"/>
    <property type="match status" value="1"/>
</dbReference>
<dbReference type="InterPro" id="IPR004711">
    <property type="entry name" value="Benzoate_Transporter"/>
</dbReference>
<accession>A0A246JUG7</accession>
<feature type="transmembrane region" description="Helical" evidence="1">
    <location>
        <begin position="12"/>
        <end position="32"/>
    </location>
</feature>
<reference evidence="2 3" key="1">
    <citation type="journal article" date="2002" name="Int. J. Syst. Evol. Microbiol.">
        <title>Sphingopyxis witflariensis sp. nov., isolated from activated sludge.</title>
        <authorList>
            <person name="Kampfer P."/>
            <person name="Witzenberger R."/>
            <person name="Denner E.B."/>
            <person name="Busse H.J."/>
            <person name="Neef A."/>
        </authorList>
    </citation>
    <scope>NUCLEOTIDE SEQUENCE [LARGE SCALE GENOMIC DNA]</scope>
    <source>
        <strain evidence="2 3">DSM 14551</strain>
    </source>
</reference>
<dbReference type="NCBIfam" id="TIGR00843">
    <property type="entry name" value="benE"/>
    <property type="match status" value="1"/>
</dbReference>